<organism evidence="2">
    <name type="scientific">uncultured Sphingomonadaceae bacterium</name>
    <dbReference type="NCBI Taxonomy" id="169976"/>
    <lineage>
        <taxon>Bacteria</taxon>
        <taxon>Pseudomonadati</taxon>
        <taxon>Pseudomonadota</taxon>
        <taxon>Alphaproteobacteria</taxon>
        <taxon>Sphingomonadales</taxon>
        <taxon>Sphingomonadaceae</taxon>
        <taxon>environmental samples</taxon>
    </lineage>
</organism>
<name>A0A6J4T7X6_9SPHN</name>
<sequence>MRLMLAAVLACSTAMASADPPPATDPAALFGAREAIGHVNISPSGERLAYMVPGPGRGSILYTIALAGRAPQVAIYSDMNPERLRWCNFVSGARLICEFDLIQKDGMTLIPFIRLVAADADGANIKLLGTRSSGYETYISRWTPRCSTGCRTSRTWC</sequence>
<evidence type="ECO:0000313" key="2">
    <source>
        <dbReference type="EMBL" id="CAA9515553.1"/>
    </source>
</evidence>
<gene>
    <name evidence="2" type="ORF">AVDCRST_MAG39-2425</name>
</gene>
<reference evidence="2" key="1">
    <citation type="submission" date="2020-02" db="EMBL/GenBank/DDBJ databases">
        <authorList>
            <person name="Meier V. D."/>
        </authorList>
    </citation>
    <scope>NUCLEOTIDE SEQUENCE</scope>
    <source>
        <strain evidence="2">AVDCRST_MAG39</strain>
    </source>
</reference>
<feature type="chain" id="PRO_5026975874" evidence="1">
    <location>
        <begin position="19"/>
        <end position="157"/>
    </location>
</feature>
<dbReference type="AlphaFoldDB" id="A0A6J4T7X6"/>
<protein>
    <submittedName>
        <fullName evidence="2">Uncharacterized protein</fullName>
    </submittedName>
</protein>
<dbReference type="EMBL" id="CADCVW010000095">
    <property type="protein sequence ID" value="CAA9515553.1"/>
    <property type="molecule type" value="Genomic_DNA"/>
</dbReference>
<proteinExistence type="predicted"/>
<accession>A0A6J4T7X6</accession>
<keyword evidence="1" id="KW-0732">Signal</keyword>
<feature type="signal peptide" evidence="1">
    <location>
        <begin position="1"/>
        <end position="18"/>
    </location>
</feature>
<evidence type="ECO:0000256" key="1">
    <source>
        <dbReference type="SAM" id="SignalP"/>
    </source>
</evidence>